<name>A0ABP9WR82_9GAMM</name>
<dbReference type="EC" id="4.1.2.50" evidence="4"/>
<evidence type="ECO:0000256" key="2">
    <source>
        <dbReference type="ARBA" id="ARBA00005061"/>
    </source>
</evidence>
<dbReference type="InterPro" id="IPR007115">
    <property type="entry name" value="6-PTP_synth/QueD"/>
</dbReference>
<proteinExistence type="inferred from homology"/>
<dbReference type="PANTHER" id="PTHR12589">
    <property type="entry name" value="PYRUVOYL TETRAHYDROBIOPTERIN SYNTHASE"/>
    <property type="match status" value="1"/>
</dbReference>
<dbReference type="RefSeq" id="WP_345551645.1">
    <property type="nucleotide sequence ID" value="NZ_BAABRT010000019.1"/>
</dbReference>
<evidence type="ECO:0000256" key="9">
    <source>
        <dbReference type="ARBA" id="ARBA00031449"/>
    </source>
</evidence>
<evidence type="ECO:0000256" key="4">
    <source>
        <dbReference type="ARBA" id="ARBA00012982"/>
    </source>
</evidence>
<keyword evidence="8" id="KW-0456">Lyase</keyword>
<comment type="pathway">
    <text evidence="2">Purine metabolism; 7-cyano-7-deazaguanine biosynthesis.</text>
</comment>
<dbReference type="Proteomes" id="UP001408594">
    <property type="component" value="Unassembled WGS sequence"/>
</dbReference>
<evidence type="ECO:0000256" key="10">
    <source>
        <dbReference type="ARBA" id="ARBA00048807"/>
    </source>
</evidence>
<evidence type="ECO:0000256" key="5">
    <source>
        <dbReference type="ARBA" id="ARBA00018141"/>
    </source>
</evidence>
<comment type="catalytic activity">
    <reaction evidence="10">
        <text>7,8-dihydroneopterin 3'-triphosphate + H2O = 6-carboxy-5,6,7,8-tetrahydropterin + triphosphate + acetaldehyde + 2 H(+)</text>
        <dbReference type="Rhea" id="RHEA:27966"/>
        <dbReference type="ChEBI" id="CHEBI:15343"/>
        <dbReference type="ChEBI" id="CHEBI:15377"/>
        <dbReference type="ChEBI" id="CHEBI:15378"/>
        <dbReference type="ChEBI" id="CHEBI:18036"/>
        <dbReference type="ChEBI" id="CHEBI:58462"/>
        <dbReference type="ChEBI" id="CHEBI:61032"/>
        <dbReference type="EC" id="4.1.2.50"/>
    </reaction>
</comment>
<protein>
    <recommendedName>
        <fullName evidence="5">6-carboxy-5,6,7,8-tetrahydropterin synthase</fullName>
        <ecNumber evidence="4">4.1.2.50</ecNumber>
    </recommendedName>
    <alternativeName>
        <fullName evidence="9">Queuosine biosynthesis protein QueD</fullName>
    </alternativeName>
</protein>
<comment type="similarity">
    <text evidence="3">Belongs to the PTPS family. QueD subfamily.</text>
</comment>
<evidence type="ECO:0000256" key="1">
    <source>
        <dbReference type="ARBA" id="ARBA00001947"/>
    </source>
</evidence>
<reference evidence="11 12" key="1">
    <citation type="submission" date="2024-02" db="EMBL/GenBank/DDBJ databases">
        <title>Microbulbifer aestuariivivens NBRC 112533.</title>
        <authorList>
            <person name="Ichikawa N."/>
            <person name="Katano-Makiyama Y."/>
            <person name="Hidaka K."/>
        </authorList>
    </citation>
    <scope>NUCLEOTIDE SEQUENCE [LARGE SCALE GENOMIC DNA]</scope>
    <source>
        <strain evidence="11 12">NBRC 112533</strain>
    </source>
</reference>
<dbReference type="SUPFAM" id="SSF55620">
    <property type="entry name" value="Tetrahydrobiopterin biosynthesis enzymes-like"/>
    <property type="match status" value="2"/>
</dbReference>
<keyword evidence="6" id="KW-0479">Metal-binding</keyword>
<evidence type="ECO:0000313" key="12">
    <source>
        <dbReference type="Proteomes" id="UP001408594"/>
    </source>
</evidence>
<keyword evidence="7" id="KW-0862">Zinc</keyword>
<dbReference type="PANTHER" id="PTHR12589:SF7">
    <property type="entry name" value="6-PYRUVOYL TETRAHYDROBIOPTERIN SYNTHASE"/>
    <property type="match status" value="1"/>
</dbReference>
<evidence type="ECO:0000256" key="6">
    <source>
        <dbReference type="ARBA" id="ARBA00022723"/>
    </source>
</evidence>
<evidence type="ECO:0000256" key="8">
    <source>
        <dbReference type="ARBA" id="ARBA00023239"/>
    </source>
</evidence>
<organism evidence="11 12">
    <name type="scientific">Microbulbifer aestuariivivens</name>
    <dbReference type="NCBI Taxonomy" id="1908308"/>
    <lineage>
        <taxon>Bacteria</taxon>
        <taxon>Pseudomonadati</taxon>
        <taxon>Pseudomonadota</taxon>
        <taxon>Gammaproteobacteria</taxon>
        <taxon>Cellvibrionales</taxon>
        <taxon>Microbulbiferaceae</taxon>
        <taxon>Microbulbifer</taxon>
    </lineage>
</organism>
<accession>A0ABP9WR82</accession>
<sequence>MHLFVDNLINVDFSYLDHKRGLVGETWLASAALDGALDEQGMVCDFGIVKKTLRNWLDSELDHRLLVPLQSAHLELQRSGDTLALTWQLEDGEQITVSGPEQAFALVDVEEISEQSVAAWCVGQLDSAFPSHVAKLQLRFDCEAIDDAYYHYSHGLKKHDGNCQRIAHGHRSRIQIFIDGRRSPDWESRWAQRWQDIYLGTREDLVSPEGLASAEHKAQKQVEFAYQARQGAFTLGLPASRCELVQCDTTVEQLAVYIADTIANTIAAEQEKGRIVRVRAYEGLGKGAEVSVSR</sequence>
<comment type="cofactor">
    <cofactor evidence="1">
        <name>Zn(2+)</name>
        <dbReference type="ChEBI" id="CHEBI:29105"/>
    </cofactor>
</comment>
<dbReference type="InterPro" id="IPR038418">
    <property type="entry name" value="6-PTP_synth/QueD_sf"/>
</dbReference>
<evidence type="ECO:0000256" key="7">
    <source>
        <dbReference type="ARBA" id="ARBA00022833"/>
    </source>
</evidence>
<comment type="caution">
    <text evidence="11">The sequence shown here is derived from an EMBL/GenBank/DDBJ whole genome shotgun (WGS) entry which is preliminary data.</text>
</comment>
<dbReference type="EMBL" id="BAABRT010000019">
    <property type="protein sequence ID" value="GAA5525717.1"/>
    <property type="molecule type" value="Genomic_DNA"/>
</dbReference>
<evidence type="ECO:0000256" key="3">
    <source>
        <dbReference type="ARBA" id="ARBA00008900"/>
    </source>
</evidence>
<dbReference type="Pfam" id="PF01242">
    <property type="entry name" value="PTPS"/>
    <property type="match status" value="2"/>
</dbReference>
<gene>
    <name evidence="11" type="ORF">Maes01_02289</name>
</gene>
<keyword evidence="12" id="KW-1185">Reference proteome</keyword>
<dbReference type="Gene3D" id="3.30.479.10">
    <property type="entry name" value="6-pyruvoyl tetrahydropterin synthase/QueD"/>
    <property type="match status" value="2"/>
</dbReference>
<evidence type="ECO:0000313" key="11">
    <source>
        <dbReference type="EMBL" id="GAA5525717.1"/>
    </source>
</evidence>